<keyword evidence="2" id="KW-1185">Reference proteome</keyword>
<organism evidence="1 2">
    <name type="scientific">Athelia psychrophila</name>
    <dbReference type="NCBI Taxonomy" id="1759441"/>
    <lineage>
        <taxon>Eukaryota</taxon>
        <taxon>Fungi</taxon>
        <taxon>Dikarya</taxon>
        <taxon>Basidiomycota</taxon>
        <taxon>Agaricomycotina</taxon>
        <taxon>Agaricomycetes</taxon>
        <taxon>Agaricomycetidae</taxon>
        <taxon>Atheliales</taxon>
        <taxon>Atheliaceae</taxon>
        <taxon>Athelia</taxon>
    </lineage>
</organism>
<reference evidence="1 2" key="1">
    <citation type="journal article" date="2016" name="Mol. Biol. Evol.">
        <title>Comparative Genomics of Early-Diverging Mushroom-Forming Fungi Provides Insights into the Origins of Lignocellulose Decay Capabilities.</title>
        <authorList>
            <person name="Nagy L.G."/>
            <person name="Riley R."/>
            <person name="Tritt A."/>
            <person name="Adam C."/>
            <person name="Daum C."/>
            <person name="Floudas D."/>
            <person name="Sun H."/>
            <person name="Yadav J.S."/>
            <person name="Pangilinan J."/>
            <person name="Larsson K.H."/>
            <person name="Matsuura K."/>
            <person name="Barry K."/>
            <person name="Labutti K."/>
            <person name="Kuo R."/>
            <person name="Ohm R.A."/>
            <person name="Bhattacharya S.S."/>
            <person name="Shirouzu T."/>
            <person name="Yoshinaga Y."/>
            <person name="Martin F.M."/>
            <person name="Grigoriev I.V."/>
            <person name="Hibbett D.S."/>
        </authorList>
    </citation>
    <scope>NUCLEOTIDE SEQUENCE [LARGE SCALE GENOMIC DNA]</scope>
    <source>
        <strain evidence="1 2">CBS 109695</strain>
    </source>
</reference>
<name>A0A166T6D5_9AGAM</name>
<dbReference type="AlphaFoldDB" id="A0A166T6D5"/>
<sequence>MVKNNLAPASAIIPEPIPPGGLWALDVDDNIWQDIGLEDDNVDSAPPLWLRDENV</sequence>
<dbReference type="Proteomes" id="UP000076532">
    <property type="component" value="Unassembled WGS sequence"/>
</dbReference>
<gene>
    <name evidence="1" type="ORF">FIBSPDRAFT_726398</name>
</gene>
<dbReference type="STRING" id="436010.A0A166T6D5"/>
<accession>A0A166T6D5</accession>
<evidence type="ECO:0000313" key="1">
    <source>
        <dbReference type="EMBL" id="KZP30234.1"/>
    </source>
</evidence>
<dbReference type="OrthoDB" id="2976829at2759"/>
<evidence type="ECO:0000313" key="2">
    <source>
        <dbReference type="Proteomes" id="UP000076532"/>
    </source>
</evidence>
<proteinExistence type="predicted"/>
<protein>
    <submittedName>
        <fullName evidence="1">Uncharacterized protein</fullName>
    </submittedName>
</protein>
<dbReference type="EMBL" id="KV417495">
    <property type="protein sequence ID" value="KZP30234.1"/>
    <property type="molecule type" value="Genomic_DNA"/>
</dbReference>